<dbReference type="EMBL" id="JF923797">
    <property type="protein sequence ID" value="AET09923.1"/>
    <property type="molecule type" value="Genomic_DNA"/>
</dbReference>
<name>G8EK41_9CAUD</name>
<sequence length="59" mass="6932">MYMNGKIYLCGFIYLCRCAYVGIYLGYGVGVPYRGIYAYHINIYISINIFIINVERINY</sequence>
<dbReference type="GeneID" id="11459639"/>
<organism evidence="2 3">
    <name type="scientific">Gordonia phage GRU1</name>
    <dbReference type="NCBI Taxonomy" id="1109710"/>
    <lineage>
        <taxon>Viruses</taxon>
        <taxon>Duplodnaviria</taxon>
        <taxon>Heunggongvirae</taxon>
        <taxon>Uroviricota</taxon>
        <taxon>Caudoviricetes</taxon>
        <taxon>Zierdtviridae</taxon>
        <taxon>Emilbogenvirinae</taxon>
        <taxon>Gruunavirus</taxon>
        <taxon>Gruunavirus GRU1</taxon>
    </lineage>
</organism>
<keyword evidence="1" id="KW-0812">Transmembrane</keyword>
<dbReference type="RefSeq" id="YP_004935905.1">
    <property type="nucleotide sequence ID" value="NC_016435.1"/>
</dbReference>
<keyword evidence="1" id="KW-0472">Membrane</keyword>
<keyword evidence="3" id="KW-1185">Reference proteome</keyword>
<evidence type="ECO:0000313" key="3">
    <source>
        <dbReference type="Proteomes" id="UP000005642"/>
    </source>
</evidence>
<feature type="transmembrane region" description="Helical" evidence="1">
    <location>
        <begin position="36"/>
        <end position="54"/>
    </location>
</feature>
<protein>
    <submittedName>
        <fullName evidence="2">Uncharacterized protein</fullName>
    </submittedName>
</protein>
<reference evidence="2 3" key="1">
    <citation type="journal article" date="2011" name="Appl. Environ. Microbiol.">
        <title>Genome sequence and characterization of the related Gordonia phages GTE5 and GRU1 and their use as potential biocontrol agents.</title>
        <authorList>
            <person name="Petrovski S."/>
            <person name="Tillett D."/>
            <person name="Seviour R.J."/>
        </authorList>
    </citation>
    <scope>NUCLEOTIDE SEQUENCE [LARGE SCALE GENOMIC DNA]</scope>
</reference>
<evidence type="ECO:0000313" key="2">
    <source>
        <dbReference type="EMBL" id="AET09923.1"/>
    </source>
</evidence>
<evidence type="ECO:0000256" key="1">
    <source>
        <dbReference type="SAM" id="Phobius"/>
    </source>
</evidence>
<dbReference type="Proteomes" id="UP000005642">
    <property type="component" value="Segment"/>
</dbReference>
<dbReference type="KEGG" id="vg:11459639"/>
<proteinExistence type="predicted"/>
<keyword evidence="1" id="KW-1133">Transmembrane helix</keyword>
<feature type="transmembrane region" description="Helical" evidence="1">
    <location>
        <begin position="7"/>
        <end position="30"/>
    </location>
</feature>
<accession>G8EK41</accession>